<proteinExistence type="predicted"/>
<reference evidence="1 2" key="1">
    <citation type="journal article" date="2016" name="Front. Microbiol.">
        <title>High-Level Heat Resistance of Spores of Bacillus amyloliquefaciens and Bacillus licheniformis Results from the Presence of a spoVA Operon in a Tn1546 Transposon.</title>
        <authorList>
            <person name="Berendsen E.M."/>
            <person name="Koning R.A."/>
            <person name="Boekhorst J."/>
            <person name="de Jong A."/>
            <person name="Kuipers O.P."/>
            <person name="Wells-Bennik M.H."/>
        </authorList>
    </citation>
    <scope>NUCLEOTIDE SEQUENCE [LARGE SCALE GENOMIC DNA]</scope>
    <source>
        <strain evidence="1 2">B4121</strain>
    </source>
</reference>
<evidence type="ECO:0000313" key="2">
    <source>
        <dbReference type="Proteomes" id="UP000185604"/>
    </source>
</evidence>
<dbReference type="RefSeq" id="WP_165688617.1">
    <property type="nucleotide sequence ID" value="NZ_LKPO01000029.1"/>
</dbReference>
<evidence type="ECO:0000313" key="1">
    <source>
        <dbReference type="EMBL" id="OLF86389.1"/>
    </source>
</evidence>
<organism evidence="1 2">
    <name type="scientific">Bacillus paralicheniformis</name>
    <dbReference type="NCBI Taxonomy" id="1648923"/>
    <lineage>
        <taxon>Bacteria</taxon>
        <taxon>Bacillati</taxon>
        <taxon>Bacillota</taxon>
        <taxon>Bacilli</taxon>
        <taxon>Bacillales</taxon>
        <taxon>Bacillaceae</taxon>
        <taxon>Bacillus</taxon>
    </lineage>
</organism>
<comment type="caution">
    <text evidence="1">The sequence shown here is derived from an EMBL/GenBank/DDBJ whole genome shotgun (WGS) entry which is preliminary data.</text>
</comment>
<accession>A0A7Z0WTQ0</accession>
<protein>
    <submittedName>
        <fullName evidence="1">Uncharacterized protein</fullName>
    </submittedName>
</protein>
<name>A0A7Z0WTQ0_9BACI</name>
<dbReference type="EMBL" id="LKPO01000029">
    <property type="protein sequence ID" value="OLF86389.1"/>
    <property type="molecule type" value="Genomic_DNA"/>
</dbReference>
<gene>
    <name evidence="1" type="ORF">B4121_4580</name>
</gene>
<dbReference type="Proteomes" id="UP000185604">
    <property type="component" value="Unassembled WGS sequence"/>
</dbReference>
<sequence length="50" mass="5693">MNIPKISDSNTYPALDPRKLTEILYQGAWPVDEDPADYYRPQSIKAVRVG</sequence>
<dbReference type="AlphaFoldDB" id="A0A7Z0WTQ0"/>